<sequence>MEKTLTCPGSGCRAPDDRGAERPRTTAGGRLCPACRSRLAADLRRTPRLYDACGRVLGGGRAEPRERTSGGRYPSGMPFNTAAFEVRSAILGVLSSWTALVTEERGVTPPPRAVPELAAFLVRHLDWLAAHRAAGDLADEVGLLVRRARRLADPDPVRRVRIGRCAEPGCAGTLTARLGSDAPGAAEIRCDADTAHRWAGHEWSRLGRRLHRGEPGAAAGRPAWLTADEISRLWGIPSGSVYRLASERGWSRRRRGGRTYYDETEVRDALRDRTASTA</sequence>
<dbReference type="Proteomes" id="UP001501638">
    <property type="component" value="Unassembled WGS sequence"/>
</dbReference>
<accession>A0ABP5WK60</accession>
<keyword evidence="3" id="KW-1185">Reference proteome</keyword>
<proteinExistence type="predicted"/>
<feature type="compositionally biased region" description="Basic and acidic residues" evidence="1">
    <location>
        <begin position="14"/>
        <end position="24"/>
    </location>
</feature>
<evidence type="ECO:0000313" key="2">
    <source>
        <dbReference type="EMBL" id="GAA2427670.1"/>
    </source>
</evidence>
<gene>
    <name evidence="2" type="ORF">GCM10010405_07840</name>
</gene>
<evidence type="ECO:0000256" key="1">
    <source>
        <dbReference type="SAM" id="MobiDB-lite"/>
    </source>
</evidence>
<organism evidence="2 3">
    <name type="scientific">Streptomyces macrosporus</name>
    <dbReference type="NCBI Taxonomy" id="44032"/>
    <lineage>
        <taxon>Bacteria</taxon>
        <taxon>Bacillati</taxon>
        <taxon>Actinomycetota</taxon>
        <taxon>Actinomycetes</taxon>
        <taxon>Kitasatosporales</taxon>
        <taxon>Streptomycetaceae</taxon>
        <taxon>Streptomyces</taxon>
    </lineage>
</organism>
<feature type="region of interest" description="Disordered" evidence="1">
    <location>
        <begin position="1"/>
        <end position="27"/>
    </location>
</feature>
<reference evidence="3" key="1">
    <citation type="journal article" date="2019" name="Int. J. Syst. Evol. Microbiol.">
        <title>The Global Catalogue of Microorganisms (GCM) 10K type strain sequencing project: providing services to taxonomists for standard genome sequencing and annotation.</title>
        <authorList>
            <consortium name="The Broad Institute Genomics Platform"/>
            <consortium name="The Broad Institute Genome Sequencing Center for Infectious Disease"/>
            <person name="Wu L."/>
            <person name="Ma J."/>
        </authorList>
    </citation>
    <scope>NUCLEOTIDE SEQUENCE [LARGE SCALE GENOMIC DNA]</scope>
    <source>
        <strain evidence="3">JCM 6305</strain>
    </source>
</reference>
<comment type="caution">
    <text evidence="2">The sequence shown here is derived from an EMBL/GenBank/DDBJ whole genome shotgun (WGS) entry which is preliminary data.</text>
</comment>
<dbReference type="RefSeq" id="WP_344320617.1">
    <property type="nucleotide sequence ID" value="NZ_BAAASZ010000006.1"/>
</dbReference>
<evidence type="ECO:0008006" key="4">
    <source>
        <dbReference type="Google" id="ProtNLM"/>
    </source>
</evidence>
<dbReference type="EMBL" id="BAAASZ010000006">
    <property type="protein sequence ID" value="GAA2427670.1"/>
    <property type="molecule type" value="Genomic_DNA"/>
</dbReference>
<protein>
    <recommendedName>
        <fullName evidence="4">Helix-turn-helix domain-containing protein</fullName>
    </recommendedName>
</protein>
<name>A0ABP5WK60_9ACTN</name>
<evidence type="ECO:0000313" key="3">
    <source>
        <dbReference type="Proteomes" id="UP001501638"/>
    </source>
</evidence>